<evidence type="ECO:0000313" key="1">
    <source>
        <dbReference type="EMBL" id="BDP43697.1"/>
    </source>
</evidence>
<geneLocation type="plasmid" evidence="1 2">
    <name>pDAETH-1</name>
</geneLocation>
<reference evidence="1" key="1">
    <citation type="submission" date="2022-07" db="EMBL/GenBank/DDBJ databases">
        <title>Complete Genome Sequence of the Radioresistant Bacterium Deinococcus aetherius ST0316, Isolated from the Air Dust collected in Lower Stratosphere above Japan.</title>
        <authorList>
            <person name="Satoh K."/>
            <person name="Hagiwara K."/>
            <person name="Katsumata K."/>
            <person name="Kubo A."/>
            <person name="Yokobori S."/>
            <person name="Yamagishi A."/>
            <person name="Oono Y."/>
            <person name="Narumi I."/>
        </authorList>
    </citation>
    <scope>NUCLEOTIDE SEQUENCE</scope>
    <source>
        <strain evidence="1">ST0316</strain>
        <plasmid evidence="1">pDAETH-1</plasmid>
    </source>
</reference>
<dbReference type="RefSeq" id="WP_264777557.1">
    <property type="nucleotide sequence ID" value="NZ_AP026561.1"/>
</dbReference>
<keyword evidence="1" id="KW-0614">Plasmid</keyword>
<keyword evidence="2" id="KW-1185">Reference proteome</keyword>
<protein>
    <submittedName>
        <fullName evidence="1">Uncharacterized protein</fullName>
    </submittedName>
</protein>
<sequence length="55" mass="5517">MTVAVVTRLAPDTLVARPPTVRVLALTCLPPTGPTLVADGLGVLDVASHAGKRGA</sequence>
<proteinExistence type="predicted"/>
<name>A0ABM8AIQ3_9DEIO</name>
<evidence type="ECO:0000313" key="2">
    <source>
        <dbReference type="Proteomes" id="UP001064971"/>
    </source>
</evidence>
<accession>A0ABM8AIQ3</accession>
<organism evidence="1 2">
    <name type="scientific">Deinococcus aetherius</name>
    <dbReference type="NCBI Taxonomy" id="200252"/>
    <lineage>
        <taxon>Bacteria</taxon>
        <taxon>Thermotogati</taxon>
        <taxon>Deinococcota</taxon>
        <taxon>Deinococci</taxon>
        <taxon>Deinococcales</taxon>
        <taxon>Deinococcaceae</taxon>
        <taxon>Deinococcus</taxon>
    </lineage>
</organism>
<dbReference type="EMBL" id="AP026561">
    <property type="protein sequence ID" value="BDP43697.1"/>
    <property type="molecule type" value="Genomic_DNA"/>
</dbReference>
<dbReference type="Proteomes" id="UP001064971">
    <property type="component" value="Plasmid pDAETH-1"/>
</dbReference>
<gene>
    <name evidence="1" type="ORF">DAETH_36660</name>
</gene>